<dbReference type="Gene3D" id="1.10.260.40">
    <property type="entry name" value="lambda repressor-like DNA-binding domains"/>
    <property type="match status" value="1"/>
</dbReference>
<evidence type="ECO:0000259" key="1">
    <source>
        <dbReference type="PROSITE" id="PS50943"/>
    </source>
</evidence>
<dbReference type="EMBL" id="JAVRAA010000010">
    <property type="protein sequence ID" value="MDT0338827.1"/>
    <property type="molecule type" value="Genomic_DNA"/>
</dbReference>
<dbReference type="GO" id="GO:0003677">
    <property type="term" value="F:DNA binding"/>
    <property type="evidence" value="ECO:0007669"/>
    <property type="project" value="InterPro"/>
</dbReference>
<reference evidence="2" key="1">
    <citation type="submission" date="2023-02" db="EMBL/GenBank/DDBJ databases">
        <title>Description of Herbaspirillum huttiense subsp. nephrolepsisexaltata and Herbaspirillum huttiense subsp. lycopersicon.</title>
        <authorList>
            <person name="Poudel M."/>
            <person name="Sharma A."/>
            <person name="Goss E."/>
            <person name="Tapia J.H."/>
            <person name="Harmon C.M."/>
            <person name="Jones J.B."/>
        </authorList>
    </citation>
    <scope>NUCLEOTIDE SEQUENCE</scope>
    <source>
        <strain evidence="2">NC40101</strain>
    </source>
</reference>
<organism evidence="2">
    <name type="scientific">Herbaspirillum huttiense subsp. nephrolepidis</name>
    <dbReference type="NCBI Taxonomy" id="3075126"/>
    <lineage>
        <taxon>Bacteria</taxon>
        <taxon>Pseudomonadati</taxon>
        <taxon>Pseudomonadota</taxon>
        <taxon>Betaproteobacteria</taxon>
        <taxon>Burkholderiales</taxon>
        <taxon>Oxalobacteraceae</taxon>
        <taxon>Herbaspirillum</taxon>
    </lineage>
</organism>
<sequence>MDNHKLAIGQRLRTIRLKMGINQNVFARALNTAPNHICQIERGRCIPGGKLLRLMREQFGIDITWLLSGQSAATTTSLLKREISALVEDYQRADANGKAFLVYTASFLVEGTEKQGPQPAPQKNGRR</sequence>
<feature type="domain" description="HTH cro/C1-type" evidence="1">
    <location>
        <begin position="12"/>
        <end position="66"/>
    </location>
</feature>
<dbReference type="SMART" id="SM00530">
    <property type="entry name" value="HTH_XRE"/>
    <property type="match status" value="1"/>
</dbReference>
<evidence type="ECO:0000313" key="2">
    <source>
        <dbReference type="EMBL" id="MDT0338827.1"/>
    </source>
</evidence>
<dbReference type="SUPFAM" id="SSF47413">
    <property type="entry name" value="lambda repressor-like DNA-binding domains"/>
    <property type="match status" value="1"/>
</dbReference>
<dbReference type="InterPro" id="IPR010982">
    <property type="entry name" value="Lambda_DNA-bd_dom_sf"/>
</dbReference>
<dbReference type="AlphaFoldDB" id="A0AAE4K7E6"/>
<comment type="caution">
    <text evidence="2">The sequence shown here is derived from an EMBL/GenBank/DDBJ whole genome shotgun (WGS) entry which is preliminary data.</text>
</comment>
<dbReference type="CDD" id="cd00093">
    <property type="entry name" value="HTH_XRE"/>
    <property type="match status" value="1"/>
</dbReference>
<protein>
    <submittedName>
        <fullName evidence="2">Helix-turn-helix transcriptional regulator</fullName>
    </submittedName>
</protein>
<proteinExistence type="predicted"/>
<accession>A0AAE4K7E6</accession>
<gene>
    <name evidence="2" type="ORF">RJN63_18475</name>
</gene>
<name>A0AAE4K7E6_9BURK</name>
<dbReference type="PROSITE" id="PS50943">
    <property type="entry name" value="HTH_CROC1"/>
    <property type="match status" value="1"/>
</dbReference>
<dbReference type="Pfam" id="PF01381">
    <property type="entry name" value="HTH_3"/>
    <property type="match status" value="1"/>
</dbReference>
<dbReference type="RefSeq" id="WP_310838917.1">
    <property type="nucleotide sequence ID" value="NZ_JAVLSM010000022.1"/>
</dbReference>
<dbReference type="InterPro" id="IPR001387">
    <property type="entry name" value="Cro/C1-type_HTH"/>
</dbReference>